<dbReference type="SUPFAM" id="SSF50249">
    <property type="entry name" value="Nucleic acid-binding proteins"/>
    <property type="match status" value="1"/>
</dbReference>
<dbReference type="InterPro" id="IPR052513">
    <property type="entry name" value="Thioester_dehydratase-like"/>
</dbReference>
<protein>
    <recommendedName>
        <fullName evidence="5">DNA-binding protein</fullName>
    </recommendedName>
</protein>
<evidence type="ECO:0000313" key="4">
    <source>
        <dbReference type="Proteomes" id="UP000319148"/>
    </source>
</evidence>
<dbReference type="InterPro" id="IPR012340">
    <property type="entry name" value="NA-bd_OB-fold"/>
</dbReference>
<dbReference type="InterPro" id="IPR002878">
    <property type="entry name" value="ChsH2_C"/>
</dbReference>
<comment type="caution">
    <text evidence="3">The sequence shown here is derived from an EMBL/GenBank/DDBJ whole genome shotgun (WGS) entry which is preliminary data.</text>
</comment>
<proteinExistence type="predicted"/>
<dbReference type="InterPro" id="IPR022002">
    <property type="entry name" value="ChsH2_Znr"/>
</dbReference>
<dbReference type="RefSeq" id="WP_139940279.1">
    <property type="nucleotide sequence ID" value="NZ_JBHSYP010000008.1"/>
</dbReference>
<evidence type="ECO:0000313" key="3">
    <source>
        <dbReference type="EMBL" id="TPD60674.1"/>
    </source>
</evidence>
<dbReference type="PANTHER" id="PTHR34075:SF5">
    <property type="entry name" value="BLR3430 PROTEIN"/>
    <property type="match status" value="1"/>
</dbReference>
<evidence type="ECO:0000259" key="2">
    <source>
        <dbReference type="Pfam" id="PF12172"/>
    </source>
</evidence>
<accession>A0A501PL70</accession>
<name>A0A501PL70_9PROT</name>
<dbReference type="EMBL" id="VFIY01000006">
    <property type="protein sequence ID" value="TPD60674.1"/>
    <property type="molecule type" value="Genomic_DNA"/>
</dbReference>
<dbReference type="Gene3D" id="6.10.30.10">
    <property type="match status" value="1"/>
</dbReference>
<dbReference type="AlphaFoldDB" id="A0A501PL70"/>
<keyword evidence="4" id="KW-1185">Reference proteome</keyword>
<dbReference type="Pfam" id="PF12172">
    <property type="entry name" value="zf-ChsH2"/>
    <property type="match status" value="1"/>
</dbReference>
<sequence length="138" mass="15161">MTEQHNLPPVMEGVFTNDVNPQLLGGHCPACGHFHYPFQDYCPQCLQKMERRKIGSQGAIQSVTSVRTKPPMGLPQPYTVAWVDLEETPLRIFALIDPATADRAKIGSPVSLKILPLGVNLAKEPCLRPCFSVIGHGE</sequence>
<feature type="domain" description="ChsH2 C-terminal OB-fold" evidence="1">
    <location>
        <begin position="55"/>
        <end position="112"/>
    </location>
</feature>
<dbReference type="Proteomes" id="UP000319148">
    <property type="component" value="Unassembled WGS sequence"/>
</dbReference>
<gene>
    <name evidence="3" type="ORF">FIV46_08075</name>
</gene>
<organism evidence="3 4">
    <name type="scientific">Emcibacter nanhaiensis</name>
    <dbReference type="NCBI Taxonomy" id="1505037"/>
    <lineage>
        <taxon>Bacteria</taxon>
        <taxon>Pseudomonadati</taxon>
        <taxon>Pseudomonadota</taxon>
        <taxon>Alphaproteobacteria</taxon>
        <taxon>Emcibacterales</taxon>
        <taxon>Emcibacteraceae</taxon>
        <taxon>Emcibacter</taxon>
    </lineage>
</organism>
<dbReference type="OrthoDB" id="7323764at2"/>
<evidence type="ECO:0000259" key="1">
    <source>
        <dbReference type="Pfam" id="PF01796"/>
    </source>
</evidence>
<dbReference type="PANTHER" id="PTHR34075">
    <property type="entry name" value="BLR3430 PROTEIN"/>
    <property type="match status" value="1"/>
</dbReference>
<feature type="domain" description="ChsH2 rubredoxin-like zinc ribbon" evidence="2">
    <location>
        <begin position="21"/>
        <end position="46"/>
    </location>
</feature>
<evidence type="ECO:0008006" key="5">
    <source>
        <dbReference type="Google" id="ProtNLM"/>
    </source>
</evidence>
<dbReference type="Pfam" id="PF01796">
    <property type="entry name" value="OB_ChsH2_C"/>
    <property type="match status" value="1"/>
</dbReference>
<reference evidence="4" key="1">
    <citation type="submission" date="2019-06" db="EMBL/GenBank/DDBJ databases">
        <title>The complete genome of Emcibacter congregatus ZYLT.</title>
        <authorList>
            <person name="Zhao Z."/>
        </authorList>
    </citation>
    <scope>NUCLEOTIDE SEQUENCE [LARGE SCALE GENOMIC DNA]</scope>
    <source>
        <strain evidence="4">MCCC 1A06723</strain>
    </source>
</reference>